<name>A0A418QR26_9BACT</name>
<accession>A0A418QR26</accession>
<proteinExistence type="predicted"/>
<dbReference type="AlphaFoldDB" id="A0A418QR26"/>
<dbReference type="InterPro" id="IPR048020">
    <property type="entry name" value="Transpos_IS3"/>
</dbReference>
<evidence type="ECO:0000313" key="4">
    <source>
        <dbReference type="Proteomes" id="UP000284250"/>
    </source>
</evidence>
<sequence length="339" mass="37873">MEAAPAPAGGAGVHRRGGQHAGPARPRALVCRYRPAGDGKPAAKKNATHLVVAQQRALVQASEAGSVQARCQALGLARSSYYYQPRGETDLNLTLMRLLDEEFMRHNFKGVLGLRDHLRLAGYQVNEKRVRRLVRLMGQEPVYPKPRLSVPGQGVTRYPYLLRERVLSAPNEVWSTDITYIPMARGFLYLVAVLDWHSRYVLSWELSNTLDVGFCLSALDAALATQPAPYIFNSDQASQFTSQLFEQALLAAGCQISRDGRGRATDNAFIERLWRSVKWECVYLNPATDGGHLYEQLQAYFSYYNHQRPHQGLKGQTPAQIYAQNPTFSPQPICLTNPS</sequence>
<dbReference type="GO" id="GO:0003676">
    <property type="term" value="F:nucleic acid binding"/>
    <property type="evidence" value="ECO:0007669"/>
    <property type="project" value="InterPro"/>
</dbReference>
<evidence type="ECO:0000313" key="3">
    <source>
        <dbReference type="EMBL" id="RIY07725.1"/>
    </source>
</evidence>
<feature type="region of interest" description="Disordered" evidence="1">
    <location>
        <begin position="1"/>
        <end position="25"/>
    </location>
</feature>
<reference evidence="3 4" key="1">
    <citation type="submission" date="2019-01" db="EMBL/GenBank/DDBJ databases">
        <title>Hymenobacter humicola sp. nov., isolated from soils in Antarctica.</title>
        <authorList>
            <person name="Sedlacek I."/>
            <person name="Holochova P."/>
            <person name="Kralova S."/>
            <person name="Pantucek R."/>
            <person name="Stankova E."/>
            <person name="Vrbovska V."/>
            <person name="Kristofova L."/>
            <person name="Svec P."/>
            <person name="Busse H.-J."/>
        </authorList>
    </citation>
    <scope>NUCLEOTIDE SEQUENCE [LARGE SCALE GENOMIC DNA]</scope>
    <source>
        <strain evidence="3 4">CCM 8852</strain>
    </source>
</reference>
<dbReference type="InterPro" id="IPR001584">
    <property type="entry name" value="Integrase_cat-core"/>
</dbReference>
<dbReference type="GO" id="GO:0015074">
    <property type="term" value="P:DNA integration"/>
    <property type="evidence" value="ECO:0007669"/>
    <property type="project" value="InterPro"/>
</dbReference>
<dbReference type="PANTHER" id="PTHR46889">
    <property type="entry name" value="TRANSPOSASE INSF FOR INSERTION SEQUENCE IS3B-RELATED"/>
    <property type="match status" value="1"/>
</dbReference>
<dbReference type="Gene3D" id="3.30.420.10">
    <property type="entry name" value="Ribonuclease H-like superfamily/Ribonuclease H"/>
    <property type="match status" value="1"/>
</dbReference>
<keyword evidence="4" id="KW-1185">Reference proteome</keyword>
<dbReference type="Pfam" id="PF00665">
    <property type="entry name" value="rve"/>
    <property type="match status" value="1"/>
</dbReference>
<feature type="domain" description="Integrase catalytic" evidence="2">
    <location>
        <begin position="166"/>
        <end position="326"/>
    </location>
</feature>
<protein>
    <submittedName>
        <fullName evidence="3">IS3 family transposase</fullName>
    </submittedName>
</protein>
<dbReference type="Proteomes" id="UP000284250">
    <property type="component" value="Unassembled WGS sequence"/>
</dbReference>
<dbReference type="NCBIfam" id="NF033516">
    <property type="entry name" value="transpos_IS3"/>
    <property type="match status" value="1"/>
</dbReference>
<dbReference type="PANTHER" id="PTHR46889:SF5">
    <property type="entry name" value="INTEGRASE PROTEIN"/>
    <property type="match status" value="1"/>
</dbReference>
<dbReference type="EMBL" id="QYCN01000027">
    <property type="protein sequence ID" value="RIY07725.1"/>
    <property type="molecule type" value="Genomic_DNA"/>
</dbReference>
<evidence type="ECO:0000259" key="2">
    <source>
        <dbReference type="PROSITE" id="PS50994"/>
    </source>
</evidence>
<dbReference type="InterPro" id="IPR012337">
    <property type="entry name" value="RNaseH-like_sf"/>
</dbReference>
<dbReference type="SUPFAM" id="SSF53098">
    <property type="entry name" value="Ribonuclease H-like"/>
    <property type="match status" value="1"/>
</dbReference>
<gene>
    <name evidence="3" type="ORF">D0T11_15850</name>
</gene>
<comment type="caution">
    <text evidence="3">The sequence shown here is derived from an EMBL/GenBank/DDBJ whole genome shotgun (WGS) entry which is preliminary data.</text>
</comment>
<dbReference type="InterPro" id="IPR036397">
    <property type="entry name" value="RNaseH_sf"/>
</dbReference>
<organism evidence="3 4">
    <name type="scientific">Hymenobacter rubripertinctus</name>
    <dbReference type="NCBI Taxonomy" id="2029981"/>
    <lineage>
        <taxon>Bacteria</taxon>
        <taxon>Pseudomonadati</taxon>
        <taxon>Bacteroidota</taxon>
        <taxon>Cytophagia</taxon>
        <taxon>Cytophagales</taxon>
        <taxon>Hymenobacteraceae</taxon>
        <taxon>Hymenobacter</taxon>
    </lineage>
</organism>
<dbReference type="PROSITE" id="PS50994">
    <property type="entry name" value="INTEGRASE"/>
    <property type="match status" value="1"/>
</dbReference>
<dbReference type="InterPro" id="IPR050900">
    <property type="entry name" value="Transposase_IS3/IS150/IS904"/>
</dbReference>
<evidence type="ECO:0000256" key="1">
    <source>
        <dbReference type="SAM" id="MobiDB-lite"/>
    </source>
</evidence>
<dbReference type="OrthoDB" id="936265at2"/>